<gene>
    <name evidence="2" type="ORF">I79_018875</name>
</gene>
<evidence type="ECO:0000256" key="1">
    <source>
        <dbReference type="SAM" id="MobiDB-lite"/>
    </source>
</evidence>
<dbReference type="InParanoid" id="G3I5W5"/>
<evidence type="ECO:0000313" key="3">
    <source>
        <dbReference type="Proteomes" id="UP000001075"/>
    </source>
</evidence>
<dbReference type="EMBL" id="JH001324">
    <property type="protein sequence ID" value="EGW12836.1"/>
    <property type="molecule type" value="Genomic_DNA"/>
</dbReference>
<feature type="compositionally biased region" description="Basic residues" evidence="1">
    <location>
        <begin position="38"/>
        <end position="47"/>
    </location>
</feature>
<accession>G3I5W5</accession>
<dbReference type="Proteomes" id="UP000001075">
    <property type="component" value="Unassembled WGS sequence"/>
</dbReference>
<sequence>MPALERWRQNHKELKVLLCYKVSEVKASPGYFMRPAWKKMKQKHKTRGHAEGRLRGKGNDNTTGG</sequence>
<feature type="compositionally biased region" description="Basic and acidic residues" evidence="1">
    <location>
        <begin position="48"/>
        <end position="58"/>
    </location>
</feature>
<dbReference type="AlphaFoldDB" id="G3I5W5"/>
<name>G3I5W5_CRIGR</name>
<feature type="region of interest" description="Disordered" evidence="1">
    <location>
        <begin position="38"/>
        <end position="65"/>
    </location>
</feature>
<protein>
    <submittedName>
        <fullName evidence="2">Uncharacterized protein</fullName>
    </submittedName>
</protein>
<organism evidence="2 3">
    <name type="scientific">Cricetulus griseus</name>
    <name type="common">Chinese hamster</name>
    <name type="synonym">Cricetulus barabensis griseus</name>
    <dbReference type="NCBI Taxonomy" id="10029"/>
    <lineage>
        <taxon>Eukaryota</taxon>
        <taxon>Metazoa</taxon>
        <taxon>Chordata</taxon>
        <taxon>Craniata</taxon>
        <taxon>Vertebrata</taxon>
        <taxon>Euteleostomi</taxon>
        <taxon>Mammalia</taxon>
        <taxon>Eutheria</taxon>
        <taxon>Euarchontoglires</taxon>
        <taxon>Glires</taxon>
        <taxon>Rodentia</taxon>
        <taxon>Myomorpha</taxon>
        <taxon>Muroidea</taxon>
        <taxon>Cricetidae</taxon>
        <taxon>Cricetinae</taxon>
        <taxon>Cricetulus</taxon>
    </lineage>
</organism>
<proteinExistence type="predicted"/>
<evidence type="ECO:0000313" key="2">
    <source>
        <dbReference type="EMBL" id="EGW12836.1"/>
    </source>
</evidence>
<reference evidence="3" key="1">
    <citation type="journal article" date="2011" name="Nat. Biotechnol.">
        <title>The genomic sequence of the Chinese hamster ovary (CHO)-K1 cell line.</title>
        <authorList>
            <person name="Xu X."/>
            <person name="Nagarajan H."/>
            <person name="Lewis N.E."/>
            <person name="Pan S."/>
            <person name="Cai Z."/>
            <person name="Liu X."/>
            <person name="Chen W."/>
            <person name="Xie M."/>
            <person name="Wang W."/>
            <person name="Hammond S."/>
            <person name="Andersen M.R."/>
            <person name="Neff N."/>
            <person name="Passarelli B."/>
            <person name="Koh W."/>
            <person name="Fan H.C."/>
            <person name="Wang J."/>
            <person name="Gui Y."/>
            <person name="Lee K.H."/>
            <person name="Betenbaugh M.J."/>
            <person name="Quake S.R."/>
            <person name="Famili I."/>
            <person name="Palsson B.O."/>
            <person name="Wang J."/>
        </authorList>
    </citation>
    <scope>NUCLEOTIDE SEQUENCE [LARGE SCALE GENOMIC DNA]</scope>
    <source>
        <strain evidence="3">CHO K1 cell line</strain>
    </source>
</reference>